<keyword evidence="1" id="KW-1133">Transmembrane helix</keyword>
<name>A0A3D5IYN1_9FLAO</name>
<feature type="transmembrane region" description="Helical" evidence="1">
    <location>
        <begin position="94"/>
        <end position="117"/>
    </location>
</feature>
<dbReference type="PIRSF" id="PIRSF026166">
    <property type="entry name" value="UCP026166"/>
    <property type="match status" value="1"/>
</dbReference>
<dbReference type="RefSeq" id="WP_272957240.1">
    <property type="nucleotide sequence ID" value="NZ_CAJXAW010000002.1"/>
</dbReference>
<dbReference type="AlphaFoldDB" id="A0A3D5IYN1"/>
<evidence type="ECO:0008006" key="4">
    <source>
        <dbReference type="Google" id="ProtNLM"/>
    </source>
</evidence>
<dbReference type="InterPro" id="IPR016833">
    <property type="entry name" value="Put_Na-Bile_cotransptr"/>
</dbReference>
<evidence type="ECO:0000313" key="3">
    <source>
        <dbReference type="Proteomes" id="UP000264330"/>
    </source>
</evidence>
<reference evidence="2 3" key="1">
    <citation type="journal article" date="2018" name="Nat. Biotechnol.">
        <title>A standardized bacterial taxonomy based on genome phylogeny substantially revises the tree of life.</title>
        <authorList>
            <person name="Parks D.H."/>
            <person name="Chuvochina M."/>
            <person name="Waite D.W."/>
            <person name="Rinke C."/>
            <person name="Skarshewski A."/>
            <person name="Chaumeil P.A."/>
            <person name="Hugenholtz P."/>
        </authorList>
    </citation>
    <scope>NUCLEOTIDE SEQUENCE [LARGE SCALE GENOMIC DNA]</scope>
    <source>
        <strain evidence="2">UBA9359</strain>
    </source>
</reference>
<protein>
    <recommendedName>
        <fullName evidence="4">Bile acid:sodium symporter</fullName>
    </recommendedName>
</protein>
<keyword evidence="1" id="KW-0472">Membrane</keyword>
<feature type="transmembrane region" description="Helical" evidence="1">
    <location>
        <begin position="31"/>
        <end position="50"/>
    </location>
</feature>
<evidence type="ECO:0000256" key="1">
    <source>
        <dbReference type="SAM" id="Phobius"/>
    </source>
</evidence>
<dbReference type="PANTHER" id="PTHR18640:SF5">
    <property type="entry name" value="SODIUM_BILE ACID COTRANSPORTER 7"/>
    <property type="match status" value="1"/>
</dbReference>
<feature type="transmembrane region" description="Helical" evidence="1">
    <location>
        <begin position="162"/>
        <end position="181"/>
    </location>
</feature>
<gene>
    <name evidence="2" type="ORF">DGQ38_03820</name>
</gene>
<comment type="caution">
    <text evidence="2">The sequence shown here is derived from an EMBL/GenBank/DDBJ whole genome shotgun (WGS) entry which is preliminary data.</text>
</comment>
<proteinExistence type="predicted"/>
<dbReference type="EMBL" id="DPMF01000083">
    <property type="protein sequence ID" value="HCV80156.1"/>
    <property type="molecule type" value="Genomic_DNA"/>
</dbReference>
<dbReference type="GO" id="GO:0005886">
    <property type="term" value="C:plasma membrane"/>
    <property type="evidence" value="ECO:0007669"/>
    <property type="project" value="TreeGrafter"/>
</dbReference>
<feature type="transmembrane region" description="Helical" evidence="1">
    <location>
        <begin position="62"/>
        <end position="82"/>
    </location>
</feature>
<dbReference type="PANTHER" id="PTHR18640">
    <property type="entry name" value="SOLUTE CARRIER FAMILY 10 MEMBER 7"/>
    <property type="match status" value="1"/>
</dbReference>
<sequence>MKFNGFIVSLFGVILLAYLLPQGNEILPLKTITDIGIGFIFFFYGLKLAPQEIKQGLLNYKVHLIVQLTTFIVFPLLALAYLPLFEQGKDSELWTAIFFLATLPSTVSSSIVMVALAKGNLPAAIFNASLSGLIGIFATPIWLSIILGKSADFQFLDVLLKLGWQILAPLIVGLILQRIFGNWARKHSKQLALFDKGIILIIVYSSFSNSFTSNLFDAIDLSGFLLLIVGVLVLFFVVYYLTALASNLLKLTLEDKITAQFCGTKKSLVHGSVMVNVIFGNSANTGLLLLPIMLFHSSQLILIAYFAEKYRKRKPEMAKI</sequence>
<organism evidence="2 3">
    <name type="scientific">Zunongwangia profunda</name>
    <dbReference type="NCBI Taxonomy" id="398743"/>
    <lineage>
        <taxon>Bacteria</taxon>
        <taxon>Pseudomonadati</taxon>
        <taxon>Bacteroidota</taxon>
        <taxon>Flavobacteriia</taxon>
        <taxon>Flavobacteriales</taxon>
        <taxon>Flavobacteriaceae</taxon>
        <taxon>Zunongwangia</taxon>
    </lineage>
</organism>
<keyword evidence="1" id="KW-0812">Transmembrane</keyword>
<dbReference type="Gene3D" id="1.20.1530.20">
    <property type="match status" value="1"/>
</dbReference>
<dbReference type="InterPro" id="IPR038770">
    <property type="entry name" value="Na+/solute_symporter_sf"/>
</dbReference>
<feature type="transmembrane region" description="Helical" evidence="1">
    <location>
        <begin position="124"/>
        <end position="147"/>
    </location>
</feature>
<dbReference type="Pfam" id="PF13593">
    <property type="entry name" value="SBF_like"/>
    <property type="match status" value="1"/>
</dbReference>
<evidence type="ECO:0000313" key="2">
    <source>
        <dbReference type="EMBL" id="HCV80156.1"/>
    </source>
</evidence>
<feature type="transmembrane region" description="Helical" evidence="1">
    <location>
        <begin position="224"/>
        <end position="246"/>
    </location>
</feature>
<accession>A0A3D5IYN1</accession>
<dbReference type="Proteomes" id="UP000264330">
    <property type="component" value="Unassembled WGS sequence"/>
</dbReference>
<feature type="transmembrane region" description="Helical" evidence="1">
    <location>
        <begin position="289"/>
        <end position="307"/>
    </location>
</feature>